<evidence type="ECO:0000313" key="4">
    <source>
        <dbReference type="Proteomes" id="UP001295794"/>
    </source>
</evidence>
<feature type="transmembrane region" description="Helical" evidence="1">
    <location>
        <begin position="12"/>
        <end position="29"/>
    </location>
</feature>
<feature type="transmembrane region" description="Helical" evidence="1">
    <location>
        <begin position="101"/>
        <end position="121"/>
    </location>
</feature>
<keyword evidence="1" id="KW-1133">Transmembrane helix</keyword>
<feature type="non-terminal residue" evidence="2">
    <location>
        <position position="164"/>
    </location>
</feature>
<evidence type="ECO:0000313" key="2">
    <source>
        <dbReference type="EMBL" id="CAK5272456.1"/>
    </source>
</evidence>
<organism evidence="2 4">
    <name type="scientific">Mycena citricolor</name>
    <dbReference type="NCBI Taxonomy" id="2018698"/>
    <lineage>
        <taxon>Eukaryota</taxon>
        <taxon>Fungi</taxon>
        <taxon>Dikarya</taxon>
        <taxon>Basidiomycota</taxon>
        <taxon>Agaricomycotina</taxon>
        <taxon>Agaricomycetes</taxon>
        <taxon>Agaricomycetidae</taxon>
        <taxon>Agaricales</taxon>
        <taxon>Marasmiineae</taxon>
        <taxon>Mycenaceae</taxon>
        <taxon>Mycena</taxon>
    </lineage>
</organism>
<name>A0AAD2Q3M3_9AGAR</name>
<reference evidence="2" key="1">
    <citation type="submission" date="2023-11" db="EMBL/GenBank/DDBJ databases">
        <authorList>
            <person name="De Vega J J."/>
            <person name="De Vega J J."/>
        </authorList>
    </citation>
    <scope>NUCLEOTIDE SEQUENCE</scope>
</reference>
<protein>
    <submittedName>
        <fullName evidence="2">Uncharacterized protein</fullName>
    </submittedName>
</protein>
<dbReference type="AlphaFoldDB" id="A0AAD2Q3M3"/>
<evidence type="ECO:0000256" key="1">
    <source>
        <dbReference type="SAM" id="Phobius"/>
    </source>
</evidence>
<sequence>DWYRRWKYYSARLTHPATLFLILFISVFYEAKCIASHKIYGEWTISRYPSRRDLIFIVRLRSSSSKLAYDSRGSHKEVKVGEVRSTTALSVFGRPSVSDPALAVTVILWLLMPSALGGMSYGRASGGWRRREREPAFLRKCLIDVPSCGLAANMISNSDWPMDC</sequence>
<evidence type="ECO:0000313" key="3">
    <source>
        <dbReference type="EMBL" id="CAK5272761.1"/>
    </source>
</evidence>
<keyword evidence="4" id="KW-1185">Reference proteome</keyword>
<keyword evidence="1" id="KW-0472">Membrane</keyword>
<proteinExistence type="predicted"/>
<dbReference type="EMBL" id="CAVNYO010000181">
    <property type="protein sequence ID" value="CAK5272456.1"/>
    <property type="molecule type" value="Genomic_DNA"/>
</dbReference>
<keyword evidence="1" id="KW-0812">Transmembrane</keyword>
<dbReference type="Proteomes" id="UP001295794">
    <property type="component" value="Unassembled WGS sequence"/>
</dbReference>
<dbReference type="EMBL" id="CAVNYO010000185">
    <property type="protein sequence ID" value="CAK5272761.1"/>
    <property type="molecule type" value="Genomic_DNA"/>
</dbReference>
<accession>A0AAD2Q3M3</accession>
<feature type="non-terminal residue" evidence="2">
    <location>
        <position position="1"/>
    </location>
</feature>
<comment type="caution">
    <text evidence="2">The sequence shown here is derived from an EMBL/GenBank/DDBJ whole genome shotgun (WGS) entry which is preliminary data.</text>
</comment>
<gene>
    <name evidence="2" type="ORF">MYCIT1_LOCUS18106</name>
    <name evidence="3" type="ORF">MYCIT1_LOCUS18636</name>
</gene>